<dbReference type="GO" id="GO:0003676">
    <property type="term" value="F:nucleic acid binding"/>
    <property type="evidence" value="ECO:0007669"/>
    <property type="project" value="InterPro"/>
</dbReference>
<evidence type="ECO:0000313" key="4">
    <source>
        <dbReference type="Proteomes" id="UP001163823"/>
    </source>
</evidence>
<dbReference type="InterPro" id="IPR003604">
    <property type="entry name" value="Matrin/U1-like-C_Znf_C2H2"/>
</dbReference>
<dbReference type="SMART" id="SM00355">
    <property type="entry name" value="ZnF_C2H2"/>
    <property type="match status" value="3"/>
</dbReference>
<name>A0AAD7QDN2_QUISA</name>
<feature type="compositionally biased region" description="Basic and acidic residues" evidence="1">
    <location>
        <begin position="1"/>
        <end position="13"/>
    </location>
</feature>
<feature type="domain" description="C2H2-type" evidence="2">
    <location>
        <begin position="410"/>
        <end position="432"/>
    </location>
</feature>
<comment type="caution">
    <text evidence="3">The sequence shown here is derived from an EMBL/GenBank/DDBJ whole genome shotgun (WGS) entry which is preliminary data.</text>
</comment>
<gene>
    <name evidence="3" type="ORF">O6P43_002975</name>
</gene>
<dbReference type="Proteomes" id="UP001163823">
    <property type="component" value="Chromosome 2"/>
</dbReference>
<dbReference type="GO" id="GO:0008270">
    <property type="term" value="F:zinc ion binding"/>
    <property type="evidence" value="ECO:0007669"/>
    <property type="project" value="InterPro"/>
</dbReference>
<protein>
    <submittedName>
        <fullName evidence="3">Zinc finger protein like</fullName>
    </submittedName>
</protein>
<dbReference type="Pfam" id="PF12874">
    <property type="entry name" value="zf-met"/>
    <property type="match status" value="3"/>
</dbReference>
<proteinExistence type="predicted"/>
<dbReference type="Gene3D" id="3.30.160.60">
    <property type="entry name" value="Classic Zinc Finger"/>
    <property type="match status" value="3"/>
</dbReference>
<reference evidence="3" key="1">
    <citation type="journal article" date="2023" name="Science">
        <title>Elucidation of the pathway for biosynthesis of saponin adjuvants from the soapbark tree.</title>
        <authorList>
            <person name="Reed J."/>
            <person name="Orme A."/>
            <person name="El-Demerdash A."/>
            <person name="Owen C."/>
            <person name="Martin L.B.B."/>
            <person name="Misra R.C."/>
            <person name="Kikuchi S."/>
            <person name="Rejzek M."/>
            <person name="Martin A.C."/>
            <person name="Harkess A."/>
            <person name="Leebens-Mack J."/>
            <person name="Louveau T."/>
            <person name="Stephenson M.J."/>
            <person name="Osbourn A."/>
        </authorList>
    </citation>
    <scope>NUCLEOTIDE SEQUENCE</scope>
    <source>
        <strain evidence="3">S10</strain>
    </source>
</reference>
<evidence type="ECO:0000259" key="2">
    <source>
        <dbReference type="PROSITE" id="PS00028"/>
    </source>
</evidence>
<dbReference type="PANTHER" id="PTHR47487:SF8">
    <property type="entry name" value="OS08G0270900 PROTEIN"/>
    <property type="match status" value="1"/>
</dbReference>
<accession>A0AAD7QDN2</accession>
<dbReference type="EMBL" id="JARAOO010000002">
    <property type="protein sequence ID" value="KAJ7979594.1"/>
    <property type="molecule type" value="Genomic_DNA"/>
</dbReference>
<dbReference type="AlphaFoldDB" id="A0AAD7QDN2"/>
<dbReference type="SMART" id="SM00451">
    <property type="entry name" value="ZnF_U1"/>
    <property type="match status" value="3"/>
</dbReference>
<feature type="compositionally biased region" description="Low complexity" evidence="1">
    <location>
        <begin position="17"/>
        <end position="26"/>
    </location>
</feature>
<feature type="compositionally biased region" description="Polar residues" evidence="1">
    <location>
        <begin position="446"/>
        <end position="457"/>
    </location>
</feature>
<dbReference type="KEGG" id="qsa:O6P43_002975"/>
<dbReference type="SUPFAM" id="SSF57667">
    <property type="entry name" value="beta-beta-alpha zinc fingers"/>
    <property type="match status" value="3"/>
</dbReference>
<dbReference type="PROSITE" id="PS00028">
    <property type="entry name" value="ZINC_FINGER_C2H2_1"/>
    <property type="match status" value="1"/>
</dbReference>
<organism evidence="3 4">
    <name type="scientific">Quillaja saponaria</name>
    <name type="common">Soap bark tree</name>
    <dbReference type="NCBI Taxonomy" id="32244"/>
    <lineage>
        <taxon>Eukaryota</taxon>
        <taxon>Viridiplantae</taxon>
        <taxon>Streptophyta</taxon>
        <taxon>Embryophyta</taxon>
        <taxon>Tracheophyta</taxon>
        <taxon>Spermatophyta</taxon>
        <taxon>Magnoliopsida</taxon>
        <taxon>eudicotyledons</taxon>
        <taxon>Gunneridae</taxon>
        <taxon>Pentapetalae</taxon>
        <taxon>rosids</taxon>
        <taxon>fabids</taxon>
        <taxon>Fabales</taxon>
        <taxon>Quillajaceae</taxon>
        <taxon>Quillaja</taxon>
    </lineage>
</organism>
<evidence type="ECO:0000313" key="3">
    <source>
        <dbReference type="EMBL" id="KAJ7979594.1"/>
    </source>
</evidence>
<feature type="region of interest" description="Disordered" evidence="1">
    <location>
        <begin position="1"/>
        <end position="50"/>
    </location>
</feature>
<feature type="region of interest" description="Disordered" evidence="1">
    <location>
        <begin position="446"/>
        <end position="466"/>
    </location>
</feature>
<dbReference type="PANTHER" id="PTHR47487">
    <property type="entry name" value="OS06G0651300 PROTEIN-RELATED"/>
    <property type="match status" value="1"/>
</dbReference>
<dbReference type="InterPro" id="IPR013087">
    <property type="entry name" value="Znf_C2H2_type"/>
</dbReference>
<evidence type="ECO:0000256" key="1">
    <source>
        <dbReference type="SAM" id="MobiDB-lite"/>
    </source>
</evidence>
<dbReference type="InterPro" id="IPR036236">
    <property type="entry name" value="Znf_C2H2_sf"/>
</dbReference>
<keyword evidence="4" id="KW-1185">Reference proteome</keyword>
<sequence length="466" mass="53257">MEFKFRAVDDRRPTYPSPSSCLSYSSEQALPASFSRNDPRPNTHPLQNANDVSEAVQRELEKDQIRREIIGAEIARRQMMEAEVRWELMMEREMAMRRPGAEGFSFEGRMAVQFDPRMPLMHPFHNRLLEGRFTFPQPQLLQAVTPEIRPSSEVNKNKLILLAKPESNLSGAKRKTVTPPAAGGNEVAPFGLKKKPKEEWSCAMCQVSASNERGLNEHLHGRKHKSKEAALTAAKMVNFAGNLTLPRQRGESFKSFKDTDTITFKLEANVDKESLQKETGKDIIDQNILNNNLLEQIKEEHLEQENKKAEDLKYQNGTAVAQRMLRTTEIKGKNKFKFFCDMCQVGAISQTSMENHKMGKKHMARLSKNKEQLLRKNRNKEDSRKLNGTEVLEKVYGKTEFKKNKFMFWCEMCEVAVPSQKVMESHKKGKKHMSRQKKISQNNEITQPAVTIASSEATPRAEGNCD</sequence>